<evidence type="ECO:0000313" key="3">
    <source>
        <dbReference type="Proteomes" id="UP000002357"/>
    </source>
</evidence>
<evidence type="ECO:0000256" key="1">
    <source>
        <dbReference type="SAM" id="MobiDB-lite"/>
    </source>
</evidence>
<keyword evidence="3" id="KW-1185">Reference proteome</keyword>
<dbReference type="EMBL" id="CM000913">
    <property type="protein sequence ID" value="EFG10459.1"/>
    <property type="molecule type" value="Genomic_DNA"/>
</dbReference>
<dbReference type="Proteomes" id="UP000002357">
    <property type="component" value="Chromosome"/>
</dbReference>
<sequence length="119" mass="12114">MIASRLKFLNPYSDGRVPRSGVGQAPMSPRGAVGIVGAGRGSPVVPVTRDRVARRGPVTGLVPGQEGDGGEADQGPYPARGPASSGRYPGGETGTVIPGQLPGLPANSQDFRTIPRTPT</sequence>
<evidence type="ECO:0000313" key="2">
    <source>
        <dbReference type="EMBL" id="EFG10459.1"/>
    </source>
</evidence>
<protein>
    <submittedName>
        <fullName evidence="2">Uncharacterized protein</fullName>
    </submittedName>
</protein>
<dbReference type="AlphaFoldDB" id="E2Q0B6"/>
<accession>E2Q0B6</accession>
<name>E2Q0B6_STRCL</name>
<organism evidence="2 3">
    <name type="scientific">Streptomyces clavuligerus</name>
    <dbReference type="NCBI Taxonomy" id="1901"/>
    <lineage>
        <taxon>Bacteria</taxon>
        <taxon>Bacillati</taxon>
        <taxon>Actinomycetota</taxon>
        <taxon>Actinomycetes</taxon>
        <taxon>Kitasatosporales</taxon>
        <taxon>Streptomycetaceae</taxon>
        <taxon>Streptomyces</taxon>
    </lineage>
</organism>
<reference evidence="2 3" key="1">
    <citation type="journal article" date="2010" name="Genome Biol. Evol.">
        <title>The sequence of a 1.8-mb bacterial linear plasmid reveals a rich evolutionary reservoir of secondary metabolic pathways.</title>
        <authorList>
            <person name="Medema M.H."/>
            <person name="Trefzer A."/>
            <person name="Kovalchuk A."/>
            <person name="van den Berg M."/>
            <person name="Mueller U."/>
            <person name="Heijne W."/>
            <person name="Wu L."/>
            <person name="Alam M.T."/>
            <person name="Ronning C.M."/>
            <person name="Nierman W.C."/>
            <person name="Bovenberg R.A.L."/>
            <person name="Breitling R."/>
            <person name="Takano E."/>
        </authorList>
    </citation>
    <scope>NUCLEOTIDE SEQUENCE [LARGE SCALE GENOMIC DNA]</scope>
    <source>
        <strain evidence="3">ATCC 27064 / DSM 738 / JCM 4710 / NBRC 13307 / NCIMB 12785 / NRRL 3585 / VKM Ac-602</strain>
    </source>
</reference>
<gene>
    <name evidence="2" type="ORF">SCLAV_5392</name>
</gene>
<feature type="region of interest" description="Disordered" evidence="1">
    <location>
        <begin position="9"/>
        <end position="119"/>
    </location>
</feature>
<proteinExistence type="predicted"/>